<dbReference type="EMBL" id="JAQGDS010000002">
    <property type="protein sequence ID" value="KAJ6262955.1"/>
    <property type="molecule type" value="Genomic_DNA"/>
</dbReference>
<dbReference type="AlphaFoldDB" id="A0AAD6J261"/>
<feature type="region of interest" description="Disordered" evidence="1">
    <location>
        <begin position="1"/>
        <end position="298"/>
    </location>
</feature>
<feature type="compositionally biased region" description="Basic residues" evidence="1">
    <location>
        <begin position="12"/>
        <end position="24"/>
    </location>
</feature>
<evidence type="ECO:0000256" key="1">
    <source>
        <dbReference type="SAM" id="MobiDB-lite"/>
    </source>
</evidence>
<feature type="compositionally biased region" description="Low complexity" evidence="1">
    <location>
        <begin position="216"/>
        <end position="241"/>
    </location>
</feature>
<name>A0AAD6J261_DREDA</name>
<proteinExistence type="predicted"/>
<feature type="compositionally biased region" description="Low complexity" evidence="1">
    <location>
        <begin position="256"/>
        <end position="283"/>
    </location>
</feature>
<reference evidence="2" key="1">
    <citation type="submission" date="2023-01" db="EMBL/GenBank/DDBJ databases">
        <title>The chitinases involved in constricting ring structure development in the nematode-trapping fungus Drechslerella dactyloides.</title>
        <authorList>
            <person name="Wang R."/>
            <person name="Zhang L."/>
            <person name="Tang P."/>
            <person name="Li S."/>
            <person name="Liang L."/>
        </authorList>
    </citation>
    <scope>NUCLEOTIDE SEQUENCE</scope>
    <source>
        <strain evidence="2">YMF1.00031</strain>
    </source>
</reference>
<dbReference type="Proteomes" id="UP001221413">
    <property type="component" value="Unassembled WGS sequence"/>
</dbReference>
<protein>
    <submittedName>
        <fullName evidence="2">Uncharacterized protein</fullName>
    </submittedName>
</protein>
<evidence type="ECO:0000313" key="3">
    <source>
        <dbReference type="Proteomes" id="UP001221413"/>
    </source>
</evidence>
<evidence type="ECO:0000313" key="2">
    <source>
        <dbReference type="EMBL" id="KAJ6262955.1"/>
    </source>
</evidence>
<sequence length="298" mass="31417">MGFLDRLFLRQKERKAQRRERKTVKQQVPDIPSTRNEFQAIPTAIRKDADEKPKQALPVQQFEGHASPMSKSEHPSHTEEPGISVIPANQSPLAKRSHSTPAQKKPVAKIPHDGGATSGVSDANSRKKPAATALASKRQQQKTMKPGRRGPGEIRNQCQQQDVVLLSMLPYFEDTDCGGDNPGRDTQTSGDFKGATKLEPSSCGGNASGDKSSPCGSSNSETAATTTSSSAPSAAPDTGDSQTWHLSTHATGYPAYSSSGTDQSTSHSHSHSSGCGGHSSYSSGGDGGFSGGSYDSSF</sequence>
<keyword evidence="3" id="KW-1185">Reference proteome</keyword>
<gene>
    <name evidence="2" type="ORF">Dda_1513</name>
</gene>
<organism evidence="2 3">
    <name type="scientific">Drechslerella dactyloides</name>
    <name type="common">Nematode-trapping fungus</name>
    <name type="synonym">Arthrobotrys dactyloides</name>
    <dbReference type="NCBI Taxonomy" id="74499"/>
    <lineage>
        <taxon>Eukaryota</taxon>
        <taxon>Fungi</taxon>
        <taxon>Dikarya</taxon>
        <taxon>Ascomycota</taxon>
        <taxon>Pezizomycotina</taxon>
        <taxon>Orbiliomycetes</taxon>
        <taxon>Orbiliales</taxon>
        <taxon>Orbiliaceae</taxon>
        <taxon>Drechslerella</taxon>
    </lineage>
</organism>
<feature type="compositionally biased region" description="Polar residues" evidence="1">
    <location>
        <begin position="203"/>
        <end position="215"/>
    </location>
</feature>
<comment type="caution">
    <text evidence="2">The sequence shown here is derived from an EMBL/GenBank/DDBJ whole genome shotgun (WGS) entry which is preliminary data.</text>
</comment>
<feature type="compositionally biased region" description="Basic and acidic residues" evidence="1">
    <location>
        <begin position="71"/>
        <end position="80"/>
    </location>
</feature>
<accession>A0AAD6J261</accession>
<feature type="compositionally biased region" description="Basic and acidic residues" evidence="1">
    <location>
        <begin position="45"/>
        <end position="54"/>
    </location>
</feature>